<evidence type="ECO:0000313" key="2">
    <source>
        <dbReference type="Proteomes" id="UP001431783"/>
    </source>
</evidence>
<dbReference type="AlphaFoldDB" id="A0AAW1V281"/>
<gene>
    <name evidence="1" type="ORF">WA026_022621</name>
</gene>
<comment type="caution">
    <text evidence="1">The sequence shown here is derived from an EMBL/GenBank/DDBJ whole genome shotgun (WGS) entry which is preliminary data.</text>
</comment>
<organism evidence="1 2">
    <name type="scientific">Henosepilachna vigintioctopunctata</name>
    <dbReference type="NCBI Taxonomy" id="420089"/>
    <lineage>
        <taxon>Eukaryota</taxon>
        <taxon>Metazoa</taxon>
        <taxon>Ecdysozoa</taxon>
        <taxon>Arthropoda</taxon>
        <taxon>Hexapoda</taxon>
        <taxon>Insecta</taxon>
        <taxon>Pterygota</taxon>
        <taxon>Neoptera</taxon>
        <taxon>Endopterygota</taxon>
        <taxon>Coleoptera</taxon>
        <taxon>Polyphaga</taxon>
        <taxon>Cucujiformia</taxon>
        <taxon>Coccinelloidea</taxon>
        <taxon>Coccinellidae</taxon>
        <taxon>Epilachninae</taxon>
        <taxon>Epilachnini</taxon>
        <taxon>Henosepilachna</taxon>
    </lineage>
</organism>
<protein>
    <submittedName>
        <fullName evidence="1">Uncharacterized protein</fullName>
    </submittedName>
</protein>
<accession>A0AAW1V281</accession>
<keyword evidence="2" id="KW-1185">Reference proteome</keyword>
<proteinExistence type="predicted"/>
<name>A0AAW1V281_9CUCU</name>
<reference evidence="1 2" key="1">
    <citation type="submission" date="2023-03" db="EMBL/GenBank/DDBJ databases">
        <title>Genome insight into feeding habits of ladybird beetles.</title>
        <authorList>
            <person name="Li H.-S."/>
            <person name="Huang Y.-H."/>
            <person name="Pang H."/>
        </authorList>
    </citation>
    <scope>NUCLEOTIDE SEQUENCE [LARGE SCALE GENOMIC DNA]</scope>
    <source>
        <strain evidence="1">SYSU_2023b</strain>
        <tissue evidence="1">Whole body</tissue>
    </source>
</reference>
<evidence type="ECO:0000313" key="1">
    <source>
        <dbReference type="EMBL" id="KAK9887473.1"/>
    </source>
</evidence>
<dbReference type="Proteomes" id="UP001431783">
    <property type="component" value="Unassembled WGS sequence"/>
</dbReference>
<dbReference type="EMBL" id="JARQZJ010000110">
    <property type="protein sequence ID" value="KAK9887473.1"/>
    <property type="molecule type" value="Genomic_DNA"/>
</dbReference>
<sequence>MRARNALSLNRLPNIQCTARRILRRAVDCGSLKGNPIPECIHPDVFSEEDFSRLQRTTRTRLVRGSLRMAPFKTDKRIYFDPERDRMYQDAEKEASVNTLSIAKLRTVFSASINPARSKTTIPG</sequence>